<gene>
    <name evidence="1" type="ORF">SAMD00020551_0542</name>
</gene>
<sequence>MKRIIALSGLLLLCIYLVYNSPQISQKYSQIESLETNARIGTTDDLLETIIPEFEYVHEKGKDKEVDGYIVETHREYEIFRDEDGKILKQVPTSNFEYIRYKKY</sequence>
<organism evidence="1 2">
    <name type="scientific">Mesobacillus selenatarsenatis (strain DSM 18680 / JCM 14380 / FERM P-15431 / SF-1)</name>
    <dbReference type="NCBI Taxonomy" id="1321606"/>
    <lineage>
        <taxon>Bacteria</taxon>
        <taxon>Bacillati</taxon>
        <taxon>Bacillota</taxon>
        <taxon>Bacilli</taxon>
        <taxon>Bacillales</taxon>
        <taxon>Bacillaceae</taxon>
        <taxon>Mesobacillus</taxon>
    </lineage>
</organism>
<protein>
    <submittedName>
        <fullName evidence="1">Uncharacterized protein</fullName>
    </submittedName>
</protein>
<reference evidence="1 2" key="1">
    <citation type="submission" date="2013-06" db="EMBL/GenBank/DDBJ databases">
        <title>Whole genome shotgun sequence of Bacillus selenatarsenatis SF-1.</title>
        <authorList>
            <person name="Kuroda M."/>
            <person name="Sei K."/>
            <person name="Yamashita M."/>
            <person name="Ike M."/>
        </authorList>
    </citation>
    <scope>NUCLEOTIDE SEQUENCE [LARGE SCALE GENOMIC DNA]</scope>
    <source>
        <strain evidence="1 2">SF-1</strain>
    </source>
</reference>
<dbReference type="RefSeq" id="WP_041964359.1">
    <property type="nucleotide sequence ID" value="NZ_BASE01000012.1"/>
</dbReference>
<dbReference type="AlphaFoldDB" id="A0A0A8WZN9"/>
<proteinExistence type="predicted"/>
<evidence type="ECO:0000313" key="2">
    <source>
        <dbReference type="Proteomes" id="UP000031014"/>
    </source>
</evidence>
<dbReference type="EMBL" id="BASE01000012">
    <property type="protein sequence ID" value="GAM12409.1"/>
    <property type="molecule type" value="Genomic_DNA"/>
</dbReference>
<keyword evidence="2" id="KW-1185">Reference proteome</keyword>
<accession>A0A0A8WZN9</accession>
<evidence type="ECO:0000313" key="1">
    <source>
        <dbReference type="EMBL" id="GAM12409.1"/>
    </source>
</evidence>
<comment type="caution">
    <text evidence="1">The sequence shown here is derived from an EMBL/GenBank/DDBJ whole genome shotgun (WGS) entry which is preliminary data.</text>
</comment>
<dbReference type="OrthoDB" id="2655258at2"/>
<name>A0A0A8WZN9_MESS1</name>
<dbReference type="Proteomes" id="UP000031014">
    <property type="component" value="Unassembled WGS sequence"/>
</dbReference>